<gene>
    <name evidence="1" type="ORF">BIW11_03374</name>
</gene>
<dbReference type="AlphaFoldDB" id="A0A1V9XMK8"/>
<name>A0A1V9XMK8_9ACAR</name>
<keyword evidence="2" id="KW-1185">Reference proteome</keyword>
<reference evidence="1 2" key="1">
    <citation type="journal article" date="2017" name="Gigascience">
        <title>Draft genome of the honey bee ectoparasitic mite, Tropilaelaps mercedesae, is shaped by the parasitic life history.</title>
        <authorList>
            <person name="Dong X."/>
            <person name="Armstrong S.D."/>
            <person name="Xia D."/>
            <person name="Makepeace B.L."/>
            <person name="Darby A.C."/>
            <person name="Kadowaki T."/>
        </authorList>
    </citation>
    <scope>NUCLEOTIDE SEQUENCE [LARGE SCALE GENOMIC DNA]</scope>
    <source>
        <strain evidence="1">Wuxi-XJTLU</strain>
    </source>
</reference>
<protein>
    <submittedName>
        <fullName evidence="1">Monocarboxylate transporter 12-like</fullName>
    </submittedName>
</protein>
<dbReference type="InParanoid" id="A0A1V9XMK8"/>
<evidence type="ECO:0000313" key="1">
    <source>
        <dbReference type="EMBL" id="OQR74727.1"/>
    </source>
</evidence>
<sequence>MRHSGGEMVSFAYTNALPYRFMQVVMACKGSYVKRLLNTWTPLKEESLGQKDAMENPYQDTRRSWLIACACAWNFFWLTIVNRSAGVMFICYQNEFDINRQDASWAFSLMDTVSSFTVEFPTIAVLVSVQNSRLTSVIAPEDGYSLPVRGVYFVRPYIQLTFVPDDYRWRSSIFDTSTNLFKDTAISTANFFSKIAHSCG</sequence>
<comment type="caution">
    <text evidence="1">The sequence shown here is derived from an EMBL/GenBank/DDBJ whole genome shotgun (WGS) entry which is preliminary data.</text>
</comment>
<dbReference type="Proteomes" id="UP000192247">
    <property type="component" value="Unassembled WGS sequence"/>
</dbReference>
<evidence type="ECO:0000313" key="2">
    <source>
        <dbReference type="Proteomes" id="UP000192247"/>
    </source>
</evidence>
<dbReference type="EMBL" id="MNPL01007503">
    <property type="protein sequence ID" value="OQR74727.1"/>
    <property type="molecule type" value="Genomic_DNA"/>
</dbReference>
<accession>A0A1V9XMK8</accession>
<proteinExistence type="predicted"/>
<organism evidence="1 2">
    <name type="scientific">Tropilaelaps mercedesae</name>
    <dbReference type="NCBI Taxonomy" id="418985"/>
    <lineage>
        <taxon>Eukaryota</taxon>
        <taxon>Metazoa</taxon>
        <taxon>Ecdysozoa</taxon>
        <taxon>Arthropoda</taxon>
        <taxon>Chelicerata</taxon>
        <taxon>Arachnida</taxon>
        <taxon>Acari</taxon>
        <taxon>Parasitiformes</taxon>
        <taxon>Mesostigmata</taxon>
        <taxon>Gamasina</taxon>
        <taxon>Dermanyssoidea</taxon>
        <taxon>Laelapidae</taxon>
        <taxon>Tropilaelaps</taxon>
    </lineage>
</organism>